<dbReference type="AlphaFoldDB" id="A0A7X0AVV0"/>
<evidence type="ECO:0000259" key="1">
    <source>
        <dbReference type="PROSITE" id="PS51725"/>
    </source>
</evidence>
<sequence>MSISLFATITPKAEAVDKVGELLRGLTGPSRAEPGNLRYDLFRGTDSPVRFHLFELYADQAAIDAHRASPHYTAFRAALGDLLAEPPLVLAATPVDAVE</sequence>
<dbReference type="PANTHER" id="PTHR33336:SF3">
    <property type="entry name" value="ABM DOMAIN-CONTAINING PROTEIN"/>
    <property type="match status" value="1"/>
</dbReference>
<organism evidence="2 3">
    <name type="scientific">Nitrospirillum iridis</name>
    <dbReference type="NCBI Taxonomy" id="765888"/>
    <lineage>
        <taxon>Bacteria</taxon>
        <taxon>Pseudomonadati</taxon>
        <taxon>Pseudomonadota</taxon>
        <taxon>Alphaproteobacteria</taxon>
        <taxon>Rhodospirillales</taxon>
        <taxon>Azospirillaceae</taxon>
        <taxon>Nitrospirillum</taxon>
    </lineage>
</organism>
<dbReference type="GO" id="GO:0004497">
    <property type="term" value="F:monooxygenase activity"/>
    <property type="evidence" value="ECO:0007669"/>
    <property type="project" value="UniProtKB-KW"/>
</dbReference>
<keyword evidence="2" id="KW-0560">Oxidoreductase</keyword>
<keyword evidence="2" id="KW-0503">Monooxygenase</keyword>
<dbReference type="InterPro" id="IPR007138">
    <property type="entry name" value="ABM_dom"/>
</dbReference>
<feature type="domain" description="ABM" evidence="1">
    <location>
        <begin position="3"/>
        <end position="91"/>
    </location>
</feature>
<keyword evidence="3" id="KW-1185">Reference proteome</keyword>
<evidence type="ECO:0000313" key="2">
    <source>
        <dbReference type="EMBL" id="MBB6251043.1"/>
    </source>
</evidence>
<dbReference type="SUPFAM" id="SSF54909">
    <property type="entry name" value="Dimeric alpha+beta barrel"/>
    <property type="match status" value="1"/>
</dbReference>
<proteinExistence type="predicted"/>
<evidence type="ECO:0000313" key="3">
    <source>
        <dbReference type="Proteomes" id="UP000539175"/>
    </source>
</evidence>
<dbReference type="Gene3D" id="3.30.70.100">
    <property type="match status" value="1"/>
</dbReference>
<dbReference type="Proteomes" id="UP000539175">
    <property type="component" value="Unassembled WGS sequence"/>
</dbReference>
<accession>A0A7X0AVV0</accession>
<dbReference type="InterPro" id="IPR011008">
    <property type="entry name" value="Dimeric_a/b-barrel"/>
</dbReference>
<dbReference type="RefSeq" id="WP_184799224.1">
    <property type="nucleotide sequence ID" value="NZ_JACIIZ010000004.1"/>
</dbReference>
<dbReference type="EMBL" id="JACIIZ010000004">
    <property type="protein sequence ID" value="MBB6251043.1"/>
    <property type="molecule type" value="Genomic_DNA"/>
</dbReference>
<protein>
    <submittedName>
        <fullName evidence="2">Quinol monooxygenase YgiN</fullName>
    </submittedName>
</protein>
<dbReference type="Pfam" id="PF03992">
    <property type="entry name" value="ABM"/>
    <property type="match status" value="1"/>
</dbReference>
<name>A0A7X0AVV0_9PROT</name>
<dbReference type="PANTHER" id="PTHR33336">
    <property type="entry name" value="QUINOL MONOOXYGENASE YGIN-RELATED"/>
    <property type="match status" value="1"/>
</dbReference>
<dbReference type="InterPro" id="IPR050744">
    <property type="entry name" value="AI-2_Isomerase_LsrG"/>
</dbReference>
<reference evidence="2 3" key="1">
    <citation type="submission" date="2020-08" db="EMBL/GenBank/DDBJ databases">
        <title>Genomic Encyclopedia of Type Strains, Phase IV (KMG-IV): sequencing the most valuable type-strain genomes for metagenomic binning, comparative biology and taxonomic classification.</title>
        <authorList>
            <person name="Goeker M."/>
        </authorList>
    </citation>
    <scope>NUCLEOTIDE SEQUENCE [LARGE SCALE GENOMIC DNA]</scope>
    <source>
        <strain evidence="2 3">DSM 22198</strain>
    </source>
</reference>
<dbReference type="PROSITE" id="PS51725">
    <property type="entry name" value="ABM"/>
    <property type="match status" value="1"/>
</dbReference>
<gene>
    <name evidence="2" type="ORF">FHS74_001588</name>
</gene>
<comment type="caution">
    <text evidence="2">The sequence shown here is derived from an EMBL/GenBank/DDBJ whole genome shotgun (WGS) entry which is preliminary data.</text>
</comment>